<keyword evidence="2" id="KW-1185">Reference proteome</keyword>
<dbReference type="EMBL" id="UYRT01017754">
    <property type="protein sequence ID" value="VDK57167.1"/>
    <property type="molecule type" value="Genomic_DNA"/>
</dbReference>
<sequence>MIVYLHNPSHEACERFVRETLLSQPMKLFLERNDIFQWRFEKTRIPSLVCCVCAIREWFW</sequence>
<dbReference type="OrthoDB" id="1026733at2759"/>
<dbReference type="WBParaSite" id="GPUH_0000709801-mRNA-1">
    <property type="protein sequence ID" value="GPUH_0000709801-mRNA-1"/>
    <property type="gene ID" value="GPUH_0000709801"/>
</dbReference>
<protein>
    <submittedName>
        <fullName evidence="3">UAS domain-containing protein</fullName>
    </submittedName>
</protein>
<reference evidence="1 2" key="2">
    <citation type="submission" date="2018-11" db="EMBL/GenBank/DDBJ databases">
        <authorList>
            <consortium name="Pathogen Informatics"/>
        </authorList>
    </citation>
    <scope>NUCLEOTIDE SEQUENCE [LARGE SCALE GENOMIC DNA]</scope>
</reference>
<evidence type="ECO:0000313" key="3">
    <source>
        <dbReference type="WBParaSite" id="GPUH_0000709801-mRNA-1"/>
    </source>
</evidence>
<evidence type="ECO:0000313" key="1">
    <source>
        <dbReference type="EMBL" id="VDK57167.1"/>
    </source>
</evidence>
<dbReference type="AlphaFoldDB" id="A0A183DEE8"/>
<accession>A0A183DEE8</accession>
<dbReference type="Gene3D" id="3.40.30.10">
    <property type="entry name" value="Glutaredoxin"/>
    <property type="match status" value="1"/>
</dbReference>
<dbReference type="Proteomes" id="UP000271098">
    <property type="component" value="Unassembled WGS sequence"/>
</dbReference>
<reference evidence="3" key="1">
    <citation type="submission" date="2016-06" db="UniProtKB">
        <authorList>
            <consortium name="WormBaseParasite"/>
        </authorList>
    </citation>
    <scope>IDENTIFICATION</scope>
</reference>
<organism evidence="3">
    <name type="scientific">Gongylonema pulchrum</name>
    <dbReference type="NCBI Taxonomy" id="637853"/>
    <lineage>
        <taxon>Eukaryota</taxon>
        <taxon>Metazoa</taxon>
        <taxon>Ecdysozoa</taxon>
        <taxon>Nematoda</taxon>
        <taxon>Chromadorea</taxon>
        <taxon>Rhabditida</taxon>
        <taxon>Spirurina</taxon>
        <taxon>Spiruromorpha</taxon>
        <taxon>Spiruroidea</taxon>
        <taxon>Gongylonematidae</taxon>
        <taxon>Gongylonema</taxon>
    </lineage>
</organism>
<name>A0A183DEE8_9BILA</name>
<proteinExistence type="predicted"/>
<evidence type="ECO:0000313" key="2">
    <source>
        <dbReference type="Proteomes" id="UP000271098"/>
    </source>
</evidence>
<gene>
    <name evidence="1" type="ORF">GPUH_LOCUS7088</name>
</gene>